<dbReference type="AlphaFoldDB" id="A0A182Y047"/>
<reference evidence="2" key="2">
    <citation type="submission" date="2020-05" db="UniProtKB">
        <authorList>
            <consortium name="EnsemblMetazoa"/>
        </authorList>
    </citation>
    <scope>IDENTIFICATION</scope>
    <source>
        <strain evidence="2">Indian</strain>
    </source>
</reference>
<accession>A0A182Y047</accession>
<dbReference type="Pfam" id="PF21010">
    <property type="entry name" value="HA2_C"/>
    <property type="match status" value="1"/>
</dbReference>
<feature type="domain" description="Helicase-associated" evidence="1">
    <location>
        <begin position="644"/>
        <end position="738"/>
    </location>
</feature>
<reference evidence="3" key="1">
    <citation type="journal article" date="2014" name="Genome Biol.">
        <title>Genome analysis of a major urban malaria vector mosquito, Anopheles stephensi.</title>
        <authorList>
            <person name="Jiang X."/>
            <person name="Peery A."/>
            <person name="Hall A.B."/>
            <person name="Sharma A."/>
            <person name="Chen X.G."/>
            <person name="Waterhouse R.M."/>
            <person name="Komissarov A."/>
            <person name="Riehle M.M."/>
            <person name="Shouche Y."/>
            <person name="Sharakhova M.V."/>
            <person name="Lawson D."/>
            <person name="Pakpour N."/>
            <person name="Arensburger P."/>
            <person name="Davidson V.L."/>
            <person name="Eiglmeier K."/>
            <person name="Emrich S."/>
            <person name="George P."/>
            <person name="Kennedy R.C."/>
            <person name="Mane S.P."/>
            <person name="Maslen G."/>
            <person name="Oringanje C."/>
            <person name="Qi Y."/>
            <person name="Settlage R."/>
            <person name="Tojo M."/>
            <person name="Tubio J.M."/>
            <person name="Unger M.F."/>
            <person name="Wang B."/>
            <person name="Vernick K.D."/>
            <person name="Ribeiro J.M."/>
            <person name="James A.A."/>
            <person name="Michel K."/>
            <person name="Riehle M.A."/>
            <person name="Luckhart S."/>
            <person name="Sharakhov I.V."/>
            <person name="Tu Z."/>
        </authorList>
    </citation>
    <scope>NUCLEOTIDE SEQUENCE [LARGE SCALE GENOMIC DNA]</scope>
    <source>
        <strain evidence="3">Indian</strain>
    </source>
</reference>
<dbReference type="OMA" id="WLAQRKC"/>
<name>A0A182Y047_ANOST</name>
<dbReference type="VEuPathDB" id="VectorBase:ASTEI01833"/>
<dbReference type="SMART" id="SM00847">
    <property type="entry name" value="HA2"/>
    <property type="match status" value="1"/>
</dbReference>
<dbReference type="EnsemblMetazoa" id="ASTEI01833-RA">
    <property type="protein sequence ID" value="ASTEI01833-PA"/>
    <property type="gene ID" value="ASTEI01833"/>
</dbReference>
<dbReference type="Gene3D" id="1.20.120.1080">
    <property type="match status" value="1"/>
</dbReference>
<sequence>MDQDNVSVLRAIVEYVEKSDCILEVKVMKAIGCSDLIALQKEMAGDVKFRSVWIFPTENEVGVTIVRVDFGGNVPYSVATEAQLKKICLLAQSLAHVTYAPQLAERHYTRFSSSMNWNFWLIGNRATRLGNVPPPGQFSERTLNRRKTLAAYQHLASSAEWFSIADSSVYIVCGERDSGKLTELVHYMLGSCCESERSCRTICVLQEEVEVLATVGRICEERDETVGSTIGYKLTINAQVGEMNNIVFCTAQTLIMSLVIKTFDKVVPELTHLIVDCSDQRPAGMSLLFSLVKKIMSQNEAIKLVLLCTKEEVQSWANFFEGAPVMRLPYNVPTENNQPNSPCGATLYHLDKILMTICTHGVIQSLKANLPKLGANPYLMARKSLQAMDWCPEASNNRCLQLMLNAHKAYTTDGGADRWSLLCQMYHKLYNPYVVDQKLVVDIVAHICKRFASGNVLVVLPDYSDVLECLVWLRRSALDRHNIKFVVYHRLVTEDEFKDSVVYPEEQSKPNPGKRFCVMLLAGASLLELIPSLNHIHYVVDTGLKVHHSGDYAKGICIDRSCLATARTCRLLMWLAQRKCFMLYGKDRLKSDEASKPLPIKAVSNVTPPETILTALLCRTDFSTSTIEYLGATLFGARPASVGASLQLLHQIGAIERPLTVPTSLGQLLSHLDVGIHLGKALLYSILFRCVDPMLTIIAALKVGNPFVEPLDEQSEKEIVQLKHSLHSRTYSDCMVLLRLYHQWSQCKYTQTDGSMVSNYRLKIGAMEAISNARVEIMSMLRVLGIVKCSRENNIDSLNTNSTKWAIVKCCLAAGFYPQLAIADYEKHLLTTNCGSEGFKPHRLSVVQIDSLPAKWVIYGRKLDHQLNVAKEQSVQAQLLENTVITDWTVLLVCGIDRFDTLANGNMQLREGRNIADREPGTVQFIIDRKYTFQLPYDYYRAVSFIRRRLGQLFEHFSRNLLKTLKREETDRLVNYIGDILHQEDVSSMMACTLNDTRPKLKNPLAMGASWNFTMDMFDRM</sequence>
<protein>
    <recommendedName>
        <fullName evidence="1">Helicase-associated domain-containing protein</fullName>
    </recommendedName>
</protein>
<dbReference type="InterPro" id="IPR027417">
    <property type="entry name" value="P-loop_NTPase"/>
</dbReference>
<dbReference type="GO" id="GO:0003723">
    <property type="term" value="F:RNA binding"/>
    <property type="evidence" value="ECO:0007669"/>
    <property type="project" value="TreeGrafter"/>
</dbReference>
<dbReference type="VEuPathDB" id="VectorBase:ASTE000366"/>
<keyword evidence="3" id="KW-1185">Reference proteome</keyword>
<organism evidence="2 3">
    <name type="scientific">Anopheles stephensi</name>
    <name type="common">Indo-Pakistan malaria mosquito</name>
    <dbReference type="NCBI Taxonomy" id="30069"/>
    <lineage>
        <taxon>Eukaryota</taxon>
        <taxon>Metazoa</taxon>
        <taxon>Ecdysozoa</taxon>
        <taxon>Arthropoda</taxon>
        <taxon>Hexapoda</taxon>
        <taxon>Insecta</taxon>
        <taxon>Pterygota</taxon>
        <taxon>Neoptera</taxon>
        <taxon>Endopterygota</taxon>
        <taxon>Diptera</taxon>
        <taxon>Nematocera</taxon>
        <taxon>Culicoidea</taxon>
        <taxon>Culicidae</taxon>
        <taxon>Anophelinae</taxon>
        <taxon>Anopheles</taxon>
    </lineage>
</organism>
<dbReference type="Proteomes" id="UP000076408">
    <property type="component" value="Unassembled WGS sequence"/>
</dbReference>
<dbReference type="VEuPathDB" id="VectorBase:ASTE003412"/>
<dbReference type="InterPro" id="IPR007502">
    <property type="entry name" value="Helicase-assoc_dom"/>
</dbReference>
<dbReference type="PANTHER" id="PTHR18934">
    <property type="entry name" value="ATP-DEPENDENT RNA HELICASE"/>
    <property type="match status" value="1"/>
</dbReference>
<dbReference type="PANTHER" id="PTHR18934:SF213">
    <property type="entry name" value="3'-5' RNA HELICASE YTHDC2"/>
    <property type="match status" value="1"/>
</dbReference>
<evidence type="ECO:0000313" key="2">
    <source>
        <dbReference type="EnsemblMetazoa" id="ASTEI01833-PA"/>
    </source>
</evidence>
<dbReference type="GO" id="GO:0004386">
    <property type="term" value="F:helicase activity"/>
    <property type="evidence" value="ECO:0007669"/>
    <property type="project" value="TreeGrafter"/>
</dbReference>
<dbReference type="STRING" id="30069.A0A182Y047"/>
<dbReference type="Gene3D" id="3.40.50.300">
    <property type="entry name" value="P-loop containing nucleotide triphosphate hydrolases"/>
    <property type="match status" value="1"/>
</dbReference>
<proteinExistence type="predicted"/>
<evidence type="ECO:0000313" key="3">
    <source>
        <dbReference type="Proteomes" id="UP000076408"/>
    </source>
</evidence>
<dbReference type="VEuPathDB" id="VectorBase:ASTEI20_035421"/>
<evidence type="ECO:0000259" key="1">
    <source>
        <dbReference type="SMART" id="SM00847"/>
    </source>
</evidence>
<dbReference type="VEuPathDB" id="VectorBase:ASTEI20_041748"/>